<name>A0A0C3Q8V1_9AGAM</name>
<keyword evidence="3 7" id="KW-0812">Transmembrane</keyword>
<evidence type="ECO:0000256" key="2">
    <source>
        <dbReference type="ARBA" id="ARBA00007262"/>
    </source>
</evidence>
<keyword evidence="5 7" id="KW-0472">Membrane</keyword>
<sequence>MTPTNRLQSTVLRDRFIATMEQANLMRAIIEADQPVRDADIAFRAEMLTLLGQQTIREDEARARAEAEANNKNRWFAAAAGGVLLTVGAVVIGPALAVGALNLVGFSAAGPVAGSLAATIQSIFYGGAVGSGSLFALCQSAAMGGIVVGSAAEIAAGVAALGAGAGLLGGMGAGDPDNNDEDAAGSNNDDNPRIN</sequence>
<dbReference type="HOGENOM" id="CLU_105157_0_0_1"/>
<gene>
    <name evidence="8" type="ORF">M407DRAFT_139686</name>
</gene>
<dbReference type="InterPro" id="IPR038213">
    <property type="entry name" value="IFI6/IFI27-like_sf"/>
</dbReference>
<dbReference type="GO" id="GO:0016020">
    <property type="term" value="C:membrane"/>
    <property type="evidence" value="ECO:0007669"/>
    <property type="project" value="UniProtKB-SubCell"/>
</dbReference>
<dbReference type="Pfam" id="PF06140">
    <property type="entry name" value="Ifi-6-16"/>
    <property type="match status" value="1"/>
</dbReference>
<proteinExistence type="inferred from homology"/>
<evidence type="ECO:0000256" key="7">
    <source>
        <dbReference type="SAM" id="Phobius"/>
    </source>
</evidence>
<feature type="transmembrane region" description="Helical" evidence="7">
    <location>
        <begin position="145"/>
        <end position="168"/>
    </location>
</feature>
<evidence type="ECO:0000313" key="9">
    <source>
        <dbReference type="Proteomes" id="UP000054248"/>
    </source>
</evidence>
<accession>A0A0C3Q8V1</accession>
<evidence type="ECO:0000256" key="3">
    <source>
        <dbReference type="ARBA" id="ARBA00022692"/>
    </source>
</evidence>
<dbReference type="STRING" id="1051891.A0A0C3Q8V1"/>
<feature type="region of interest" description="Disordered" evidence="6">
    <location>
        <begin position="172"/>
        <end position="195"/>
    </location>
</feature>
<dbReference type="PANTHER" id="PTHR16932:SF18">
    <property type="entry name" value="INTERFERON, ALPHA-INDUCIBLE PROTEIN 27-LIKE 2"/>
    <property type="match status" value="1"/>
</dbReference>
<dbReference type="Proteomes" id="UP000054248">
    <property type="component" value="Unassembled WGS sequence"/>
</dbReference>
<dbReference type="AlphaFoldDB" id="A0A0C3Q8V1"/>
<dbReference type="EMBL" id="KN823181">
    <property type="protein sequence ID" value="KIO20254.1"/>
    <property type="molecule type" value="Genomic_DNA"/>
</dbReference>
<evidence type="ECO:0000256" key="1">
    <source>
        <dbReference type="ARBA" id="ARBA00004141"/>
    </source>
</evidence>
<dbReference type="InterPro" id="IPR009311">
    <property type="entry name" value="IFI6/IFI27-like"/>
</dbReference>
<keyword evidence="9" id="KW-1185">Reference proteome</keyword>
<evidence type="ECO:0000313" key="8">
    <source>
        <dbReference type="EMBL" id="KIO20254.1"/>
    </source>
</evidence>
<comment type="similarity">
    <text evidence="2">Belongs to the IFI6/IFI27 family.</text>
</comment>
<reference evidence="8 9" key="1">
    <citation type="submission" date="2014-04" db="EMBL/GenBank/DDBJ databases">
        <authorList>
            <consortium name="DOE Joint Genome Institute"/>
            <person name="Kuo A."/>
            <person name="Girlanda M."/>
            <person name="Perotto S."/>
            <person name="Kohler A."/>
            <person name="Nagy L.G."/>
            <person name="Floudas D."/>
            <person name="Copeland A."/>
            <person name="Barry K.W."/>
            <person name="Cichocki N."/>
            <person name="Veneault-Fourrey C."/>
            <person name="LaButti K."/>
            <person name="Lindquist E.A."/>
            <person name="Lipzen A."/>
            <person name="Lundell T."/>
            <person name="Morin E."/>
            <person name="Murat C."/>
            <person name="Sun H."/>
            <person name="Tunlid A."/>
            <person name="Henrissat B."/>
            <person name="Grigoriev I.V."/>
            <person name="Hibbett D.S."/>
            <person name="Martin F."/>
            <person name="Nordberg H.P."/>
            <person name="Cantor M.N."/>
            <person name="Hua S.X."/>
        </authorList>
    </citation>
    <scope>NUCLEOTIDE SEQUENCE [LARGE SCALE GENOMIC DNA]</scope>
    <source>
        <strain evidence="8 9">MUT 4182</strain>
    </source>
</reference>
<comment type="subcellular location">
    <subcellularLocation>
        <location evidence="1">Membrane</location>
        <topology evidence="1">Multi-pass membrane protein</topology>
    </subcellularLocation>
</comment>
<dbReference type="PANTHER" id="PTHR16932">
    <property type="entry name" value="INTERFERON ALPHA-INDUCIBLE PROTEIN 27"/>
    <property type="match status" value="1"/>
</dbReference>
<feature type="transmembrane region" description="Helical" evidence="7">
    <location>
        <begin position="75"/>
        <end position="96"/>
    </location>
</feature>
<feature type="transmembrane region" description="Helical" evidence="7">
    <location>
        <begin position="116"/>
        <end position="138"/>
    </location>
</feature>
<protein>
    <submittedName>
        <fullName evidence="8">Uncharacterized protein</fullName>
    </submittedName>
</protein>
<reference evidence="9" key="2">
    <citation type="submission" date="2015-01" db="EMBL/GenBank/DDBJ databases">
        <title>Evolutionary Origins and Diversification of the Mycorrhizal Mutualists.</title>
        <authorList>
            <consortium name="DOE Joint Genome Institute"/>
            <consortium name="Mycorrhizal Genomics Consortium"/>
            <person name="Kohler A."/>
            <person name="Kuo A."/>
            <person name="Nagy L.G."/>
            <person name="Floudas D."/>
            <person name="Copeland A."/>
            <person name="Barry K.W."/>
            <person name="Cichocki N."/>
            <person name="Veneault-Fourrey C."/>
            <person name="LaButti K."/>
            <person name="Lindquist E.A."/>
            <person name="Lipzen A."/>
            <person name="Lundell T."/>
            <person name="Morin E."/>
            <person name="Murat C."/>
            <person name="Riley R."/>
            <person name="Ohm R."/>
            <person name="Sun H."/>
            <person name="Tunlid A."/>
            <person name="Henrissat B."/>
            <person name="Grigoriev I.V."/>
            <person name="Hibbett D.S."/>
            <person name="Martin F."/>
        </authorList>
    </citation>
    <scope>NUCLEOTIDE SEQUENCE [LARGE SCALE GENOMIC DNA]</scope>
    <source>
        <strain evidence="9">MUT 4182</strain>
    </source>
</reference>
<keyword evidence="4 7" id="KW-1133">Transmembrane helix</keyword>
<dbReference type="Gene3D" id="6.10.110.10">
    <property type="match status" value="1"/>
</dbReference>
<evidence type="ECO:0000256" key="6">
    <source>
        <dbReference type="SAM" id="MobiDB-lite"/>
    </source>
</evidence>
<organism evidence="8 9">
    <name type="scientific">Tulasnella calospora MUT 4182</name>
    <dbReference type="NCBI Taxonomy" id="1051891"/>
    <lineage>
        <taxon>Eukaryota</taxon>
        <taxon>Fungi</taxon>
        <taxon>Dikarya</taxon>
        <taxon>Basidiomycota</taxon>
        <taxon>Agaricomycotina</taxon>
        <taxon>Agaricomycetes</taxon>
        <taxon>Cantharellales</taxon>
        <taxon>Tulasnellaceae</taxon>
        <taxon>Tulasnella</taxon>
    </lineage>
</organism>
<dbReference type="OrthoDB" id="440424at2759"/>
<evidence type="ECO:0000256" key="5">
    <source>
        <dbReference type="ARBA" id="ARBA00023136"/>
    </source>
</evidence>
<evidence type="ECO:0000256" key="4">
    <source>
        <dbReference type="ARBA" id="ARBA00022989"/>
    </source>
</evidence>